<dbReference type="OrthoDB" id="2398441at2759"/>
<reference evidence="2 3" key="1">
    <citation type="submission" date="2021-01" db="EMBL/GenBank/DDBJ databases">
        <title>Chromosome-level genome assembly of a human fungal pathogen reveals clustering of transcriptionally co-regulated genes.</title>
        <authorList>
            <person name="Voorhies M."/>
            <person name="Cohen S."/>
            <person name="Shea T.P."/>
            <person name="Petrus S."/>
            <person name="Munoz J.F."/>
            <person name="Poplawski S."/>
            <person name="Goldman W.E."/>
            <person name="Michael T."/>
            <person name="Cuomo C.A."/>
            <person name="Sil A."/>
            <person name="Beyhan S."/>
        </authorList>
    </citation>
    <scope>NUCLEOTIDE SEQUENCE [LARGE SCALE GENOMIC DNA]</scope>
    <source>
        <strain evidence="2 3">G184AR</strain>
    </source>
</reference>
<evidence type="ECO:0000313" key="3">
    <source>
        <dbReference type="Proteomes" id="UP000670092"/>
    </source>
</evidence>
<accession>A0A8H7YXE3</accession>
<dbReference type="GO" id="GO:0033768">
    <property type="term" value="C:SUMO-targeted ubiquitin ligase complex"/>
    <property type="evidence" value="ECO:0007669"/>
    <property type="project" value="TreeGrafter"/>
</dbReference>
<dbReference type="PANTHER" id="PTHR28042:SF1">
    <property type="entry name" value="E3 UBIQUITIN-PROTEIN LIGASE COMPLEX SLX5-SLX8 SUBUNIT SLX5"/>
    <property type="match status" value="1"/>
</dbReference>
<dbReference type="VEuPathDB" id="FungiDB:I7I52_09115"/>
<evidence type="ECO:0000256" key="1">
    <source>
        <dbReference type="SAM" id="MobiDB-lite"/>
    </source>
</evidence>
<dbReference type="InterPro" id="IPR038886">
    <property type="entry name" value="E3_SLX5/Rfp1"/>
</dbReference>
<dbReference type="GO" id="GO:0004842">
    <property type="term" value="F:ubiquitin-protein transferase activity"/>
    <property type="evidence" value="ECO:0007669"/>
    <property type="project" value="TreeGrafter"/>
</dbReference>
<protein>
    <submittedName>
        <fullName evidence="2">RING finger domain-containing protein</fullName>
    </submittedName>
</protein>
<evidence type="ECO:0000313" key="2">
    <source>
        <dbReference type="EMBL" id="KAG5298971.1"/>
    </source>
</evidence>
<organism evidence="2 3">
    <name type="scientific">Ajellomyces capsulatus</name>
    <name type="common">Darling's disease fungus</name>
    <name type="synonym">Histoplasma capsulatum</name>
    <dbReference type="NCBI Taxonomy" id="5037"/>
    <lineage>
        <taxon>Eukaryota</taxon>
        <taxon>Fungi</taxon>
        <taxon>Dikarya</taxon>
        <taxon>Ascomycota</taxon>
        <taxon>Pezizomycotina</taxon>
        <taxon>Eurotiomycetes</taxon>
        <taxon>Eurotiomycetidae</taxon>
        <taxon>Onygenales</taxon>
        <taxon>Ajellomycetaceae</taxon>
        <taxon>Histoplasma</taxon>
    </lineage>
</organism>
<dbReference type="Proteomes" id="UP000670092">
    <property type="component" value="Unassembled WGS sequence"/>
</dbReference>
<dbReference type="PANTHER" id="PTHR28042">
    <property type="entry name" value="E3 UBIQUITIN-PROTEIN LIGASE COMPLEX SLX5-SLX8 SUBUNIT SLX5"/>
    <property type="match status" value="1"/>
</dbReference>
<gene>
    <name evidence="2" type="ORF">I7I52_09115</name>
</gene>
<dbReference type="EMBL" id="JAEVHI010000002">
    <property type="protein sequence ID" value="KAG5298971.1"/>
    <property type="molecule type" value="Genomic_DNA"/>
</dbReference>
<feature type="region of interest" description="Disordered" evidence="1">
    <location>
        <begin position="50"/>
        <end position="164"/>
    </location>
</feature>
<comment type="caution">
    <text evidence="2">The sequence shown here is derived from an EMBL/GenBank/DDBJ whole genome shotgun (WGS) entry which is preliminary data.</text>
</comment>
<feature type="compositionally biased region" description="Polar residues" evidence="1">
    <location>
        <begin position="74"/>
        <end position="87"/>
    </location>
</feature>
<dbReference type="AlphaFoldDB" id="A0A8H7YXE3"/>
<proteinExistence type="predicted"/>
<sequence>MTLTTLLSTPRPCNHLTTNHSLYSSPSSLIFIMNGDPNIQLLAVRQARKRPHHEMIESHSHSRSTSPWDYAEPSGSNHGTRSFSTHRPTLPPLPQMRFPGDGYDFRRPIMASASAPTSSPPPPPHQENVIDLTDEPDNILSDRGPQTPLRQPAGRRSRPPRFGRNIMADVVDLDEESSTANEPHHFSSPEVQFLGTQIRPAEETRQNGIRHRNQDAPPHLRGSSLVDMIRRIRGSGPPSSYLQRQETIREEMGLRNRNLARDLPTNITPFWIGEQPIQGELEDDFPIELDYRTTGFGAGETRRTPAYVAPAAPPPGFTRTVGENEVVVCPNCDHELGTGDDAVRRQIWVAKPCGHVYCGQCTKYRARSRKRTDSASSPKTKPFAKCVVADCGKTISQPRAMFQIYL</sequence>
<name>A0A8H7YXE3_AJECA</name>